<reference evidence="5" key="3">
    <citation type="submission" date="2020-12" db="UniProtKB">
        <authorList>
            <consortium name="WormBaseParasite"/>
        </authorList>
    </citation>
    <scope>IDENTIFICATION</scope>
</reference>
<evidence type="ECO:0000313" key="5">
    <source>
        <dbReference type="WBParaSite" id="SRAE_0000037100.1"/>
    </source>
</evidence>
<organism evidence="3">
    <name type="scientific">Strongyloides ratti</name>
    <name type="common">Parasitic roundworm</name>
    <dbReference type="NCBI Taxonomy" id="34506"/>
    <lineage>
        <taxon>Eukaryota</taxon>
        <taxon>Metazoa</taxon>
        <taxon>Ecdysozoa</taxon>
        <taxon>Nematoda</taxon>
        <taxon>Chromadorea</taxon>
        <taxon>Rhabditida</taxon>
        <taxon>Tylenchina</taxon>
        <taxon>Panagrolaimomorpha</taxon>
        <taxon>Strongyloidoidea</taxon>
        <taxon>Strongyloididae</taxon>
        <taxon>Strongyloides</taxon>
    </lineage>
</organism>
<feature type="compositionally biased region" description="Polar residues" evidence="1">
    <location>
        <begin position="376"/>
        <end position="390"/>
    </location>
</feature>
<feature type="region of interest" description="Disordered" evidence="1">
    <location>
        <begin position="303"/>
        <end position="352"/>
    </location>
</feature>
<keyword evidence="2" id="KW-0732">Signal</keyword>
<name>A0A090KUS9_STRRB</name>
<dbReference type="WormBase" id="SRAE_0000037100">
    <property type="protein sequence ID" value="SRP01829"/>
    <property type="gene ID" value="WBGene00256115"/>
</dbReference>
<evidence type="ECO:0000256" key="2">
    <source>
        <dbReference type="SAM" id="SignalP"/>
    </source>
</evidence>
<reference evidence="4" key="1">
    <citation type="submission" date="2014-09" db="EMBL/GenBank/DDBJ databases">
        <authorList>
            <person name="Martin A.A."/>
        </authorList>
    </citation>
    <scope>NUCLEOTIDE SEQUENCE</scope>
    <source>
        <strain evidence="4">ED321</strain>
    </source>
</reference>
<accession>A0A090KUS9</accession>
<gene>
    <name evidence="3 5 6" type="ORF">SRAE_0000037100</name>
</gene>
<keyword evidence="4" id="KW-1185">Reference proteome</keyword>
<sequence length="390" mass="44801">MILVKSFIFLIANILNFCFSQFLPSSINSIQPGQGQNEKLPRNFDFNPFNIQKNDPIGAGNNYYPQFSPNTPFINQETLFNGKYNPIGKTNFFEPSLNLHGSQDDSSKNDDKEYNIYKNNVHDHKDDILSMKANILSDNNYNLTKNINVNEKDFENRSFDLEENKSIPSKNLTGFFPYEFEKDYKLKNETQFMKKKDMPNSGFHLPYKPLFPIFNKKNLEEIPSGEKNNFPVPSKFNSLPVPVNEQNVVKKYDNDITGVNNEIKNFKSTNYEKNIVEKKVNNLNINENNKTLSNDLFGVEESHDIKPNKSGIPGFPPFPFGDSFNPPNMKTNYPPPGSSPFTSPQNKNGPPNFVNFPNFPQFNFNNINNPFSNTFLQPSKNDQSKFTTRN</sequence>
<evidence type="ECO:0000256" key="1">
    <source>
        <dbReference type="SAM" id="MobiDB-lite"/>
    </source>
</evidence>
<dbReference type="RefSeq" id="XP_024500454.1">
    <property type="nucleotide sequence ID" value="XM_024646255.1"/>
</dbReference>
<dbReference type="EMBL" id="LN609406">
    <property type="protein sequence ID" value="CEF61245.1"/>
    <property type="molecule type" value="Genomic_DNA"/>
</dbReference>
<feature type="signal peptide" evidence="2">
    <location>
        <begin position="1"/>
        <end position="20"/>
    </location>
</feature>
<reference evidence="3" key="2">
    <citation type="submission" date="2014-09" db="EMBL/GenBank/DDBJ databases">
        <authorList>
            <person name="Aslett A.Martin."/>
        </authorList>
    </citation>
    <scope>NUCLEOTIDE SEQUENCE</scope>
    <source>
        <strain evidence="3">ED321 Heterogonic</strain>
    </source>
</reference>
<evidence type="ECO:0000313" key="6">
    <source>
        <dbReference type="WormBase" id="SRAE_0000037100"/>
    </source>
</evidence>
<evidence type="ECO:0000313" key="3">
    <source>
        <dbReference type="EMBL" id="CEF61245.1"/>
    </source>
</evidence>
<proteinExistence type="predicted"/>
<dbReference type="WBParaSite" id="SRAE_0000037100.1">
    <property type="protein sequence ID" value="SRAE_0000037100.1"/>
    <property type="gene ID" value="WBGene00256115"/>
</dbReference>
<feature type="chain" id="PRO_5015030143" evidence="2">
    <location>
        <begin position="21"/>
        <end position="390"/>
    </location>
</feature>
<protein>
    <submittedName>
        <fullName evidence="3 5">Uncharacterized protein</fullName>
    </submittedName>
</protein>
<dbReference type="CTD" id="36373613"/>
<dbReference type="Proteomes" id="UP000035682">
    <property type="component" value="Unplaced"/>
</dbReference>
<dbReference type="AlphaFoldDB" id="A0A090KUS9"/>
<feature type="region of interest" description="Disordered" evidence="1">
    <location>
        <begin position="370"/>
        <end position="390"/>
    </location>
</feature>
<dbReference type="GeneID" id="36373613"/>
<evidence type="ECO:0000313" key="4">
    <source>
        <dbReference type="Proteomes" id="UP000035682"/>
    </source>
</evidence>